<sequence>MISRPRGVLLFTKIVDCLVYDVSTYLDEHPAGDDVIIAATGKDAIDDFEDAGHSKTARELMETFYIGELGPTSPAIPELEICSKKQLSDIAQKLKDLTKQYWAVPITVAGLSVIIGFLYLQRK</sequence>
<organism evidence="1 2">
    <name type="scientific">Vaccinium darrowii</name>
    <dbReference type="NCBI Taxonomy" id="229202"/>
    <lineage>
        <taxon>Eukaryota</taxon>
        <taxon>Viridiplantae</taxon>
        <taxon>Streptophyta</taxon>
        <taxon>Embryophyta</taxon>
        <taxon>Tracheophyta</taxon>
        <taxon>Spermatophyta</taxon>
        <taxon>Magnoliopsida</taxon>
        <taxon>eudicotyledons</taxon>
        <taxon>Gunneridae</taxon>
        <taxon>Pentapetalae</taxon>
        <taxon>asterids</taxon>
        <taxon>Ericales</taxon>
        <taxon>Ericaceae</taxon>
        <taxon>Vaccinioideae</taxon>
        <taxon>Vaccinieae</taxon>
        <taxon>Vaccinium</taxon>
    </lineage>
</organism>
<keyword evidence="2" id="KW-1185">Reference proteome</keyword>
<protein>
    <submittedName>
        <fullName evidence="1">Uncharacterized protein</fullName>
    </submittedName>
</protein>
<proteinExistence type="predicted"/>
<dbReference type="EMBL" id="CM037153">
    <property type="protein sequence ID" value="KAH7859199.1"/>
    <property type="molecule type" value="Genomic_DNA"/>
</dbReference>
<evidence type="ECO:0000313" key="1">
    <source>
        <dbReference type="EMBL" id="KAH7859199.1"/>
    </source>
</evidence>
<accession>A0ACB7Z156</accession>
<evidence type="ECO:0000313" key="2">
    <source>
        <dbReference type="Proteomes" id="UP000828048"/>
    </source>
</evidence>
<dbReference type="Proteomes" id="UP000828048">
    <property type="component" value="Chromosome 3"/>
</dbReference>
<gene>
    <name evidence="1" type="ORF">Vadar_032947</name>
</gene>
<reference evidence="1 2" key="1">
    <citation type="journal article" date="2021" name="Hortic Res">
        <title>High-quality reference genome and annotation aids understanding of berry development for evergreen blueberry (Vaccinium darrowii).</title>
        <authorList>
            <person name="Yu J."/>
            <person name="Hulse-Kemp A.M."/>
            <person name="Babiker E."/>
            <person name="Staton M."/>
        </authorList>
    </citation>
    <scope>NUCLEOTIDE SEQUENCE [LARGE SCALE GENOMIC DNA]</scope>
    <source>
        <strain evidence="2">cv. NJ 8807/NJ 8810</strain>
        <tissue evidence="1">Young leaf</tissue>
    </source>
</reference>
<name>A0ACB7Z156_9ERIC</name>
<comment type="caution">
    <text evidence="1">The sequence shown here is derived from an EMBL/GenBank/DDBJ whole genome shotgun (WGS) entry which is preliminary data.</text>
</comment>